<sequence>MIVRNLSGDIVNLEQHPLSDSKFRTQCKGKLDEDGVLVLDNFLTSLAMASIKGEGIDNQHLAYFTEKNHNIYLSPSDPEFSSDHPRNREVVSSKGCITTDQIPDGSALRVLYDALEFRHFVCVVLDIEELHEYVDPLSSINLHYASNGQELGWHFDNSSFAITLLIQPPEDGGDFEYVRDVRDADQGDMNYQLSKKVLDGKIPPEKLSLGAGSLVLFRGRNSMHRVTPAKGSQPRMLAVLAYNTEPGISLSESARMTFYGRLG</sequence>
<dbReference type="AlphaFoldDB" id="A0A382CPQ5"/>
<protein>
    <recommendedName>
        <fullName evidence="1">Fe2OG dioxygenase domain-containing protein</fullName>
    </recommendedName>
</protein>
<organism evidence="2">
    <name type="scientific">marine metagenome</name>
    <dbReference type="NCBI Taxonomy" id="408172"/>
    <lineage>
        <taxon>unclassified sequences</taxon>
        <taxon>metagenomes</taxon>
        <taxon>ecological metagenomes</taxon>
    </lineage>
</organism>
<evidence type="ECO:0000259" key="1">
    <source>
        <dbReference type="PROSITE" id="PS51471"/>
    </source>
</evidence>
<dbReference type="PROSITE" id="PS51471">
    <property type="entry name" value="FE2OG_OXY"/>
    <property type="match status" value="1"/>
</dbReference>
<proteinExistence type="predicted"/>
<dbReference type="InterPro" id="IPR056470">
    <property type="entry name" value="BesD/HalB-like"/>
</dbReference>
<evidence type="ECO:0000313" key="2">
    <source>
        <dbReference type="EMBL" id="SVB28075.1"/>
    </source>
</evidence>
<dbReference type="Pfam" id="PF23169">
    <property type="entry name" value="HalD"/>
    <property type="match status" value="1"/>
</dbReference>
<dbReference type="InterPro" id="IPR005123">
    <property type="entry name" value="Oxoglu/Fe-dep_dioxygenase_dom"/>
</dbReference>
<dbReference type="SUPFAM" id="SSF51197">
    <property type="entry name" value="Clavaminate synthase-like"/>
    <property type="match status" value="1"/>
</dbReference>
<accession>A0A382CPQ5</accession>
<name>A0A382CPQ5_9ZZZZ</name>
<reference evidence="2" key="1">
    <citation type="submission" date="2018-05" db="EMBL/GenBank/DDBJ databases">
        <authorList>
            <person name="Lanie J.A."/>
            <person name="Ng W.-L."/>
            <person name="Kazmierczak K.M."/>
            <person name="Andrzejewski T.M."/>
            <person name="Davidsen T.M."/>
            <person name="Wayne K.J."/>
            <person name="Tettelin H."/>
            <person name="Glass J.I."/>
            <person name="Rusch D."/>
            <person name="Podicherti R."/>
            <person name="Tsui H.-C.T."/>
            <person name="Winkler M.E."/>
        </authorList>
    </citation>
    <scope>NUCLEOTIDE SEQUENCE</scope>
</reference>
<dbReference type="Gene3D" id="2.60.120.620">
    <property type="entry name" value="q2cbj1_9rhob like domain"/>
    <property type="match status" value="1"/>
</dbReference>
<feature type="domain" description="Fe2OG dioxygenase" evidence="1">
    <location>
        <begin position="135"/>
        <end position="246"/>
    </location>
</feature>
<dbReference type="EMBL" id="UINC01035530">
    <property type="protein sequence ID" value="SVB28075.1"/>
    <property type="molecule type" value="Genomic_DNA"/>
</dbReference>
<gene>
    <name evidence="2" type="ORF">METZ01_LOCUS180929</name>
</gene>